<protein>
    <submittedName>
        <fullName evidence="1">Uncharacterized protein</fullName>
    </submittedName>
</protein>
<comment type="caution">
    <text evidence="1">The sequence shown here is derived from an EMBL/GenBank/DDBJ whole genome shotgun (WGS) entry which is preliminary data.</text>
</comment>
<dbReference type="AlphaFoldDB" id="A0A392VRN6"/>
<name>A0A392VRN6_9FABA</name>
<accession>A0A392VRN6</accession>
<evidence type="ECO:0000313" key="2">
    <source>
        <dbReference type="Proteomes" id="UP000265520"/>
    </source>
</evidence>
<organism evidence="1 2">
    <name type="scientific">Trifolium medium</name>
    <dbReference type="NCBI Taxonomy" id="97028"/>
    <lineage>
        <taxon>Eukaryota</taxon>
        <taxon>Viridiplantae</taxon>
        <taxon>Streptophyta</taxon>
        <taxon>Embryophyta</taxon>
        <taxon>Tracheophyta</taxon>
        <taxon>Spermatophyta</taxon>
        <taxon>Magnoliopsida</taxon>
        <taxon>eudicotyledons</taxon>
        <taxon>Gunneridae</taxon>
        <taxon>Pentapetalae</taxon>
        <taxon>rosids</taxon>
        <taxon>fabids</taxon>
        <taxon>Fabales</taxon>
        <taxon>Fabaceae</taxon>
        <taxon>Papilionoideae</taxon>
        <taxon>50 kb inversion clade</taxon>
        <taxon>NPAAA clade</taxon>
        <taxon>Hologalegina</taxon>
        <taxon>IRL clade</taxon>
        <taxon>Trifolieae</taxon>
        <taxon>Trifolium</taxon>
    </lineage>
</organism>
<dbReference type="EMBL" id="LXQA011217762">
    <property type="protein sequence ID" value="MCI89365.1"/>
    <property type="molecule type" value="Genomic_DNA"/>
</dbReference>
<feature type="non-terminal residue" evidence="1">
    <location>
        <position position="23"/>
    </location>
</feature>
<dbReference type="Proteomes" id="UP000265520">
    <property type="component" value="Unassembled WGS sequence"/>
</dbReference>
<evidence type="ECO:0000313" key="1">
    <source>
        <dbReference type="EMBL" id="MCI89365.1"/>
    </source>
</evidence>
<sequence length="23" mass="2846">MLLTYPLGYEWSSRIVRRFEDDV</sequence>
<keyword evidence="2" id="KW-1185">Reference proteome</keyword>
<proteinExistence type="predicted"/>
<reference evidence="1 2" key="1">
    <citation type="journal article" date="2018" name="Front. Plant Sci.">
        <title>Red Clover (Trifolium pratense) and Zigzag Clover (T. medium) - A Picture of Genomic Similarities and Differences.</title>
        <authorList>
            <person name="Dluhosova J."/>
            <person name="Istvanek J."/>
            <person name="Nedelnik J."/>
            <person name="Repkova J."/>
        </authorList>
    </citation>
    <scope>NUCLEOTIDE SEQUENCE [LARGE SCALE GENOMIC DNA]</scope>
    <source>
        <strain evidence="2">cv. 10/8</strain>
        <tissue evidence="1">Leaf</tissue>
    </source>
</reference>